<name>A0A176VP06_MARPO</name>
<gene>
    <name evidence="3" type="ORF">AXG93_328s1010</name>
</gene>
<feature type="compositionally biased region" description="Basic residues" evidence="2">
    <location>
        <begin position="138"/>
        <end position="154"/>
    </location>
</feature>
<feature type="compositionally biased region" description="Basic and acidic residues" evidence="2">
    <location>
        <begin position="85"/>
        <end position="103"/>
    </location>
</feature>
<evidence type="ECO:0000313" key="3">
    <source>
        <dbReference type="EMBL" id="OAE22649.1"/>
    </source>
</evidence>
<comment type="caution">
    <text evidence="3">The sequence shown here is derived from an EMBL/GenBank/DDBJ whole genome shotgun (WGS) entry which is preliminary data.</text>
</comment>
<dbReference type="AlphaFoldDB" id="A0A176VP06"/>
<keyword evidence="1" id="KW-0175">Coiled coil</keyword>
<sequence length="329" mass="37734">MIELVRIRLHPKIFGSSCLWRSLFWTYEELRLRRRHRNQFQIAQRAGRRSHAFGVLLGAGGVIVRALKVKAVRGDFAPTLRYRARTSEREREEEKRFPRERKILTTQSSEGTKDENRPPSIPTNMTAKGPVQVDVVQRRKKPERRLTKRRKVTRSARGEETPQLKMNEDLEKESTLSEEILEQVVARIGGTVVEAEGITLPTSPVEELGKAEMRSEESQRRMEKAEEAYRQLREESTDELKLRLEKCLNGFAMWGLDSHIGKAFGGSVDYLSPFFINFYKGIDLLIAAKQKRFPLEIETVNDKQTLGGNEVVSEEDDTALALPLTKANK</sequence>
<organism evidence="3 4">
    <name type="scientific">Marchantia polymorpha subsp. ruderalis</name>
    <dbReference type="NCBI Taxonomy" id="1480154"/>
    <lineage>
        <taxon>Eukaryota</taxon>
        <taxon>Viridiplantae</taxon>
        <taxon>Streptophyta</taxon>
        <taxon>Embryophyta</taxon>
        <taxon>Marchantiophyta</taxon>
        <taxon>Marchantiopsida</taxon>
        <taxon>Marchantiidae</taxon>
        <taxon>Marchantiales</taxon>
        <taxon>Marchantiaceae</taxon>
        <taxon>Marchantia</taxon>
    </lineage>
</organism>
<protein>
    <submittedName>
        <fullName evidence="3">Uncharacterized protein</fullName>
    </submittedName>
</protein>
<dbReference type="EMBL" id="LVLJ01003102">
    <property type="protein sequence ID" value="OAE22649.1"/>
    <property type="molecule type" value="Genomic_DNA"/>
</dbReference>
<feature type="region of interest" description="Disordered" evidence="2">
    <location>
        <begin position="84"/>
        <end position="162"/>
    </location>
</feature>
<reference evidence="3" key="1">
    <citation type="submission" date="2016-03" db="EMBL/GenBank/DDBJ databases">
        <title>Mechanisms controlling the formation of the plant cell surface in tip-growing cells are functionally conserved among land plants.</title>
        <authorList>
            <person name="Honkanen S."/>
            <person name="Jones V.A."/>
            <person name="Morieri G."/>
            <person name="Champion C."/>
            <person name="Hetherington A.J."/>
            <person name="Kelly S."/>
            <person name="Saint-Marcoux D."/>
            <person name="Proust H."/>
            <person name="Prescott H."/>
            <person name="Dolan L."/>
        </authorList>
    </citation>
    <scope>NUCLEOTIDE SEQUENCE [LARGE SCALE GENOMIC DNA]</scope>
    <source>
        <tissue evidence="3">Whole gametophyte</tissue>
    </source>
</reference>
<evidence type="ECO:0000313" key="4">
    <source>
        <dbReference type="Proteomes" id="UP000077202"/>
    </source>
</evidence>
<accession>A0A176VP06</accession>
<keyword evidence="4" id="KW-1185">Reference proteome</keyword>
<feature type="coiled-coil region" evidence="1">
    <location>
        <begin position="208"/>
        <end position="242"/>
    </location>
</feature>
<evidence type="ECO:0000256" key="1">
    <source>
        <dbReference type="SAM" id="Coils"/>
    </source>
</evidence>
<evidence type="ECO:0000256" key="2">
    <source>
        <dbReference type="SAM" id="MobiDB-lite"/>
    </source>
</evidence>
<proteinExistence type="predicted"/>
<dbReference type="Proteomes" id="UP000077202">
    <property type="component" value="Unassembled WGS sequence"/>
</dbReference>